<evidence type="ECO:0000256" key="5">
    <source>
        <dbReference type="SAM" id="Coils"/>
    </source>
</evidence>
<dbReference type="Pfam" id="PF13456">
    <property type="entry name" value="RVT_3"/>
    <property type="match status" value="1"/>
</dbReference>
<dbReference type="InterPro" id="IPR013103">
    <property type="entry name" value="RVT_2"/>
</dbReference>
<evidence type="ECO:0000256" key="6">
    <source>
        <dbReference type="SAM" id="MobiDB-lite"/>
    </source>
</evidence>
<feature type="coiled-coil region" evidence="5">
    <location>
        <begin position="2634"/>
        <end position="2661"/>
    </location>
</feature>
<dbReference type="GO" id="GO:0008270">
    <property type="term" value="F:zinc ion binding"/>
    <property type="evidence" value="ECO:0007669"/>
    <property type="project" value="UniProtKB-KW"/>
</dbReference>
<evidence type="ECO:0000259" key="7">
    <source>
        <dbReference type="PROSITE" id="PS50158"/>
    </source>
</evidence>
<proteinExistence type="predicted"/>
<feature type="region of interest" description="Disordered" evidence="6">
    <location>
        <begin position="2542"/>
        <end position="2573"/>
    </location>
</feature>
<dbReference type="Gene3D" id="4.10.60.10">
    <property type="entry name" value="Zinc finger, CCHC-type"/>
    <property type="match status" value="1"/>
</dbReference>
<feature type="region of interest" description="Disordered" evidence="6">
    <location>
        <begin position="2148"/>
        <end position="2194"/>
    </location>
</feature>
<feature type="coiled-coil region" evidence="5">
    <location>
        <begin position="1230"/>
        <end position="1257"/>
    </location>
</feature>
<feature type="compositionally biased region" description="Polar residues" evidence="6">
    <location>
        <begin position="2590"/>
        <end position="2620"/>
    </location>
</feature>
<dbReference type="GO" id="GO:0004190">
    <property type="term" value="F:aspartic-type endopeptidase activity"/>
    <property type="evidence" value="ECO:0007669"/>
    <property type="project" value="UniProtKB-KW"/>
</dbReference>
<gene>
    <name evidence="8" type="ORF">Tci_063074</name>
</gene>
<feature type="compositionally biased region" description="Basic and acidic residues" evidence="6">
    <location>
        <begin position="2777"/>
        <end position="2791"/>
    </location>
</feature>
<evidence type="ECO:0000256" key="1">
    <source>
        <dbReference type="ARBA" id="ARBA00022670"/>
    </source>
</evidence>
<dbReference type="Gene3D" id="1.10.340.70">
    <property type="match status" value="1"/>
</dbReference>
<keyword evidence="8" id="KW-0548">Nucleotidyltransferase</keyword>
<dbReference type="Pfam" id="PF07727">
    <property type="entry name" value="RVT_2"/>
    <property type="match status" value="2"/>
</dbReference>
<keyword evidence="4" id="KW-0863">Zinc-finger</keyword>
<feature type="coiled-coil region" evidence="5">
    <location>
        <begin position="1099"/>
        <end position="1126"/>
    </location>
</feature>
<keyword evidence="1" id="KW-0645">Protease</keyword>
<accession>A0A6L2NY93</accession>
<dbReference type="InterPro" id="IPR041577">
    <property type="entry name" value="RT_RNaseH_2"/>
</dbReference>
<name>A0A6L2NY93_TANCI</name>
<dbReference type="Gene3D" id="3.30.70.270">
    <property type="match status" value="1"/>
</dbReference>
<dbReference type="Gene3D" id="3.30.420.10">
    <property type="entry name" value="Ribonuclease H-like superfamily/Ribonuclease H"/>
    <property type="match status" value="3"/>
</dbReference>
<keyword evidence="2" id="KW-0064">Aspartyl protease</keyword>
<evidence type="ECO:0000256" key="4">
    <source>
        <dbReference type="PROSITE-ProRule" id="PRU00047"/>
    </source>
</evidence>
<feature type="coiled-coil region" evidence="5">
    <location>
        <begin position="2908"/>
        <end position="2935"/>
    </location>
</feature>
<evidence type="ECO:0000256" key="2">
    <source>
        <dbReference type="ARBA" id="ARBA00022750"/>
    </source>
</evidence>
<keyword evidence="2" id="KW-0378">Hydrolase</keyword>
<feature type="region of interest" description="Disordered" evidence="6">
    <location>
        <begin position="2766"/>
        <end position="2791"/>
    </location>
</feature>
<keyword evidence="8" id="KW-0808">Transferase</keyword>
<dbReference type="InterPro" id="IPR001878">
    <property type="entry name" value="Znf_CCHC"/>
</dbReference>
<dbReference type="GO" id="GO:0003964">
    <property type="term" value="F:RNA-directed DNA polymerase activity"/>
    <property type="evidence" value="ECO:0007669"/>
    <property type="project" value="UniProtKB-KW"/>
</dbReference>
<dbReference type="GO" id="GO:0006508">
    <property type="term" value="P:proteolysis"/>
    <property type="evidence" value="ECO:0007669"/>
    <property type="project" value="UniProtKB-KW"/>
</dbReference>
<dbReference type="EMBL" id="BKCJ010010331">
    <property type="protein sequence ID" value="GEU91096.1"/>
    <property type="molecule type" value="Genomic_DNA"/>
</dbReference>
<dbReference type="GO" id="GO:0003677">
    <property type="term" value="F:DNA binding"/>
    <property type="evidence" value="ECO:0007669"/>
    <property type="project" value="UniProtKB-KW"/>
</dbReference>
<dbReference type="SUPFAM" id="SSF56672">
    <property type="entry name" value="DNA/RNA polymerases"/>
    <property type="match status" value="3"/>
</dbReference>
<feature type="coiled-coil region" evidence="5">
    <location>
        <begin position="2806"/>
        <end position="2869"/>
    </location>
</feature>
<comment type="caution">
    <text evidence="8">The sequence shown here is derived from an EMBL/GenBank/DDBJ whole genome shotgun (WGS) entry which is preliminary data.</text>
</comment>
<feature type="domain" description="CCHC-type" evidence="7">
    <location>
        <begin position="150"/>
        <end position="165"/>
    </location>
</feature>
<dbReference type="InterPro" id="IPR012337">
    <property type="entry name" value="RNaseH-like_sf"/>
</dbReference>
<dbReference type="InterPro" id="IPR036875">
    <property type="entry name" value="Znf_CCHC_sf"/>
</dbReference>
<dbReference type="GO" id="GO:0004523">
    <property type="term" value="F:RNA-DNA hybrid ribonuclease activity"/>
    <property type="evidence" value="ECO:0007669"/>
    <property type="project" value="InterPro"/>
</dbReference>
<keyword evidence="8" id="KW-0695">RNA-directed DNA polymerase</keyword>
<evidence type="ECO:0000256" key="3">
    <source>
        <dbReference type="ARBA" id="ARBA00023125"/>
    </source>
</evidence>
<dbReference type="SUPFAM" id="SSF53098">
    <property type="entry name" value="Ribonuclease H-like"/>
    <property type="match status" value="2"/>
</dbReference>
<dbReference type="SUPFAM" id="SSF57756">
    <property type="entry name" value="Retrovirus zinc finger-like domains"/>
    <property type="match status" value="1"/>
</dbReference>
<evidence type="ECO:0000313" key="8">
    <source>
        <dbReference type="EMBL" id="GEU91096.1"/>
    </source>
</evidence>
<keyword evidence="5" id="KW-0175">Coiled coil</keyword>
<dbReference type="InterPro" id="IPR002156">
    <property type="entry name" value="RNaseH_domain"/>
</dbReference>
<dbReference type="InterPro" id="IPR036397">
    <property type="entry name" value="RNaseH_sf"/>
</dbReference>
<dbReference type="PROSITE" id="PS50158">
    <property type="entry name" value="ZF_CCHC"/>
    <property type="match status" value="1"/>
</dbReference>
<feature type="compositionally biased region" description="Basic and acidic residues" evidence="6">
    <location>
        <begin position="2166"/>
        <end position="2188"/>
    </location>
</feature>
<organism evidence="8">
    <name type="scientific">Tanacetum cinerariifolium</name>
    <name type="common">Dalmatian daisy</name>
    <name type="synonym">Chrysanthemum cinerariifolium</name>
    <dbReference type="NCBI Taxonomy" id="118510"/>
    <lineage>
        <taxon>Eukaryota</taxon>
        <taxon>Viridiplantae</taxon>
        <taxon>Streptophyta</taxon>
        <taxon>Embryophyta</taxon>
        <taxon>Tracheophyta</taxon>
        <taxon>Spermatophyta</taxon>
        <taxon>Magnoliopsida</taxon>
        <taxon>eudicotyledons</taxon>
        <taxon>Gunneridae</taxon>
        <taxon>Pentapetalae</taxon>
        <taxon>asterids</taxon>
        <taxon>campanulids</taxon>
        <taxon>Asterales</taxon>
        <taxon>Asteraceae</taxon>
        <taxon>Asteroideae</taxon>
        <taxon>Anthemideae</taxon>
        <taxon>Anthemidinae</taxon>
        <taxon>Tanacetum</taxon>
    </lineage>
</organism>
<sequence length="4024" mass="458743">MSRGTSRDNIGSKHVGIIGSTSGGSLEINVETLRTETVEIKRLLDDLEVTAVKYIQMIDYSLWDVIENGNTPPITQVVKGVKTTIALTTAEEKAQKRLELKARSTLLKEMDLRWQMAMLTMRAKRFLKNLGRKFSLNGNETIGFDKSKVKCYNCHKKGHFAKECRAPRNQDTKHKESTRRTMPVETPVLAALVSCDGLGGYEWSDQEKEAPTNIKLMAYSSTSSNSKVSIDSNCSSSCLENVKLLKAQNEQLLKDLMTYKIHAITYKTGLESVEAKLLVYKKNEYVSEEDIKVLKRKIHLREVAITELRRKLELAKKQKDKIQCKTSLGYNVVPSLYTRNILPPKLDLSFSGLEEFLNEPIVSEPTVKKPVFETSKAKASTDKHKDVRKKFGSLLIEDWITDSEDEAESKPKIEKKLLNLVLLKQSLLNLKSKPEAVVNDVHGNVVNDVKASACKFDGKADEGFFVRYSLNSSGPDWLFGIDVLTRTMNYEPIAAGTQSNGFARTKVDEDQSKGSKYIDQEKDDNVNNTNNVNVASTNRVYIVSENINNKLPFDPNMPALEDINTFNSSSNHEDDDEEADMNNIDTTIQVSPALTTRIYKDHPLDQVIGDLHLTTQTRNISKNLEEHRFVGTITQRTNHKDLQNYLFACFLSQEPKKTDVKSDFLYGKIEEEVYVYQTQGFEDPNLPDKVYKVEKALYGLHQAPKAWYEILSTYLLDNGFHRVKRDKTLFIRMHKDDILLVQVYVDDIIFGSTKKELCNAFEKMMHEKFQMSFIEELTFFLELQVKQKQDGIFISQDKYVAEILKKYSFTKVKNASTPMETQKPLLKDEDGNEVNVHMYRSMIGSLMYLTSSRPDIMFAVCTCVRYQVNSNVSRLHAMKRIFRYLKGQPKFGLWYPKDFPFDLVAYTYSDYAGASLARKSIIGGCYFLGCRLISWQCKKHIVVANSIREVKYCWTTAKAKTINKEVQLQALVDRKKVIITKSTVRRDLQLKDAEGVDCIPNAANFEQLTLMGETPLFPIMTVQAQEEMGKGSANPIYPYHTPTIIHPLISLQKQRLKKTKRKDTELPHTSGLTTNVADNAINEEINDSLNRDLNLETTKTTQAMEIESLKRRVKKLEKKQRSRTHKLKRLYKVGLTTRVESSKDKGLGEEDASKQGMIADIDANKDISLVKVHTDEDMFGANDLDDDELIVEDEKMLFDVADDLRGEEVFVLQEVPLKELSTVDEVNVVITRAGEELEQENAKKQKIEDDKESVELKQCIEIIPKDGVEITIDATPLSYMEVLWRLVKARFKKIKPVDYMDNLLLNNLKTMLEHLVEDNVWKNQQSLVKGGSLNPLTQRIIEFSSLKFKMPANIKLYDGTTDPEDHLSRLSSAANSREWPMPVWCRMFQQTLDGNVRGWFKNLSQESIDGLYSGVLEVMRISSFMDAHKCPKLAKRYSNKVPKMVNEMMTRLDDFVRSKEAFASTKLPKGKCQKRPGGLQDLLAEGMIGSTREDTGLTDEETKEEIRLTIGTGWYRIVPIPHIRLLGTKDSIIPEKGHYTNDYFQMRRQLEMALESGNLNHLIKDVRQKCRENTKGRDARKDKVINMIRLWPNDRKRNSVERYKSWMKAPIVFPPLSIEDASDETLIIETVMEGYLIRKVYVDQGASIEVMFKHCFENLSRAIRLRLRDTQMDLVGFAGGVDGPMNPPTSFINNTLHDIERDAEPELKLAALKRFLSRSTEKSLPFFKTLKDITKENKDEYCWTESAEKAFQEMKKVIVELPLLATPIKEETLYVYVVAATEAVSAVLLAERKGIQCSIHYVSKTLNEAERNYAPLEKLTMLLLHMSRRLRGDSSSIHDMSRFFESLDLLDTGSPYKESKPSVLERKKKAHLVLGQPRNEANASVSYILGIERAPALSCRKHSKRGTSRDNIGSTHVGIIGSTSGGSLEINVETLRTETVGIKRLLDDREVTAVKYIQMIDYSLWDVIENGNTPLITQVVKGVKTIIALTTAEEKAQRRLELKARSTLLKEFMNDPIVSEPIVKKPVVETSKAKASADKHKDVRKKFSSLLIEDWISDSEDEAESKPKIEKKTVKPSFAKTEFVKSKEQVKSPRKTTVKQGKFDVKADEGFFVRYSLNSNGPDWLFGIDTQTRTMNYKPIAVGTKSNGFARTTSSQNDEFQPSSDSGKKVDEDQSKGSKYIDQEKDDNVNSTNNVNVASTNRVYIVSENKSNKLSFDPDMPALEDISTFNSLSNHEDDDEEADMNNIDTTIQVSSAPTTRIHKDHPLDQVIGDLHSTTKTRNMSKNLEEHKFVGTITQRTNHKDFQNYLFACFLSQEEPKKVIHALKDPSWIEAMQEDLLQFKLQEVWTLVDLPKEKKAIGTKCVFQNKKDERGIVIRNKARLVAQGHIQEEGIDYDEVLVTVLRIEAIRIFLAYASFKDFVVYQTDVKKVKNASTPMETQNPLLKDEDGNEVDVHMYRSMIGSLMYFTSSRPDIMFVVCACCWTTAKAKTINGEVQLQALVDEKRETPLFPTMMVQAQEEMGEGSSNPIDPYHIPTIIQPSISPQKQRLRKTKRKDTELPHTSGLTTNVADNAVNEEINDSLVRAATTASSLEVEQDSGNINKTQSKATPNESSSQWTNSGGGPKVFNLKTIKTTQAMEIESLKRRVKKLENKQRSRTHKLKRLYKVGLTARVESSEDKGLGEGDASKQGRIADIDANKDIYLVKVHIDEDMLGEEVFVLQEVPLKELSAVDEVNVVITATTTTATINDITLAKAVMEIKSAKPKATAASTRPKAKRIDKGKGKMVKPEPVKKVSKKDQLMLDEELSFKLQAEEKEEEKERLAREKAQQIEEVNIAWDDIQAKIDVDYQLAQRLQAEEQEELTDEEKARLFMQLLEKRRKFFAAKRAKEKKNKPPTETQQRKIMCSLKRAGEELEQENAKKQKIKDDKESVELKQCMEIIPEDGDDVTIDTTPLSCKSPIIVDYKIYKERKKNYFQIFRADGNSQIFEKIKPVDYMDNLLLHNLKTMFEHLVEDNVWKNQQGRIVGIKRLLDDLEVSVVKGVDQREPLGPQVTIEIVQWKEECVSDTPKLQRCEGPNEGPNSEVVKISSFMDAHKCPKLAKRYSNKVPKMVDEMMTRLDDFVRSEEAFASTKLPNGKCQKLPKGHGFHHPRLNLSSLTKLPKEILASKPQLNLQPPTKRKDMTKKGHYTNDYFQMRRQLEMALESGNLNHLIKDVRQKCRENTKGRDARKDKVINMIRSWPNDRKRKSVERYKSWMKAQIICPPLSMEDASDETLIIETVMEGYLIRKVYVDQGASMEVMFEHCFDNLSRAIRSRLRDTQMDFVGFTGGVDGPMIPPSSFLDNTLHGKVPHPKGGRNLVTRSAIISECRRLERKQMVEHEVQMAREDEEKTAFYTDQSTYGYTKMPFGLKNVGATYQRTESAEKAFQEIKKVIVELPLLTTPVKEETLYVYVVAATEAVSVVLLAERKGIQCSIHYVSRTLNEAERNYALLEKLTMLLLHMSRRLRRYFEAHPIKVIIDQPLKQILNKAQASWNLTKYSVELGAYNIAYEPRSAMKGHVLADFLSEAPVGTPTEEFFQLTAKLPNKDDMERWTLFTDGASNSKGSRVGLVLIGPSGVEFTYALRLNFASTNNEAKYEAMLAGLRMARNIKVPNIDVKVDSKLVASQVNRGYVASSTSMIKYLVPKKEWAIMKEEEDNWMTPIIRCLADGVWPIDKDERRALKMKINQYVLEEGVLFKKGYLVPMLRCVGPLQANYIIRVIHMGSCGMHIGERFMVAKSIRQGYYWPTKHRDARNMTRKYDSCQVHAPVPRRPKMLMTLIMAPWPFYQWGMDILGPLPQASRKLKFVIVAIDYFTKWIEAKPLVEITGKDMNTAVAHPQANGLVEKANKSLIEGIKARLGREWAGWVDELPNVLWAHHTFLKQRNGKTPFSLTYESKAVIREDENEAELSLKMDLLQERREAAAIREAKNEASRVEDQGKLGPKWEGPYTVTKSYQNGSYKLQTMGGKEVPRTWHAINLRKCYV</sequence>
<dbReference type="PANTHER" id="PTHR48475">
    <property type="entry name" value="RIBONUCLEASE H"/>
    <property type="match status" value="1"/>
</dbReference>
<feature type="compositionally biased region" description="Polar residues" evidence="6">
    <location>
        <begin position="2148"/>
        <end position="2165"/>
    </location>
</feature>
<dbReference type="InterPro" id="IPR043502">
    <property type="entry name" value="DNA/RNA_pol_sf"/>
</dbReference>
<feature type="region of interest" description="Disordered" evidence="6">
    <location>
        <begin position="2590"/>
        <end position="2628"/>
    </location>
</feature>
<keyword evidence="4" id="KW-0479">Metal-binding</keyword>
<dbReference type="SMART" id="SM00343">
    <property type="entry name" value="ZnF_C2HC"/>
    <property type="match status" value="1"/>
</dbReference>
<dbReference type="InterPro" id="IPR043128">
    <property type="entry name" value="Rev_trsase/Diguanyl_cyclase"/>
</dbReference>
<dbReference type="PANTHER" id="PTHR48475:SF2">
    <property type="entry name" value="RIBONUCLEASE H"/>
    <property type="match status" value="1"/>
</dbReference>
<dbReference type="Gene3D" id="3.10.10.10">
    <property type="entry name" value="HIV Type 1 Reverse Transcriptase, subunit A, domain 1"/>
    <property type="match status" value="1"/>
</dbReference>
<keyword evidence="3" id="KW-0238">DNA-binding</keyword>
<reference evidence="8" key="1">
    <citation type="journal article" date="2019" name="Sci. Rep.">
        <title>Draft genome of Tanacetum cinerariifolium, the natural source of mosquito coil.</title>
        <authorList>
            <person name="Yamashiro T."/>
            <person name="Shiraishi A."/>
            <person name="Satake H."/>
            <person name="Nakayama K."/>
        </authorList>
    </citation>
    <scope>NUCLEOTIDE SEQUENCE</scope>
</reference>
<dbReference type="Pfam" id="PF17919">
    <property type="entry name" value="RT_RNaseH_2"/>
    <property type="match status" value="2"/>
</dbReference>
<protein>
    <submittedName>
        <fullName evidence="8">Reverse transcriptase domain-containing protein</fullName>
    </submittedName>
</protein>
<keyword evidence="4" id="KW-0862">Zinc</keyword>